<evidence type="ECO:0000256" key="5">
    <source>
        <dbReference type="ARBA" id="ARBA00022729"/>
    </source>
</evidence>
<dbReference type="GO" id="GO:0060320">
    <property type="term" value="P:rejection of self pollen"/>
    <property type="evidence" value="ECO:0007669"/>
    <property type="project" value="UniProtKB-KW"/>
</dbReference>
<comment type="caution">
    <text evidence="6">The sequence shown here is derived from an EMBL/GenBank/DDBJ whole genome shotgun (WGS) entry which is preliminary data.</text>
</comment>
<keyword evidence="3" id="KW-0713">Self-incompatibility</keyword>
<keyword evidence="5" id="KW-0732">Signal</keyword>
<protein>
    <submittedName>
        <fullName evidence="6">Plant self-incompatibility S1</fullName>
    </submittedName>
</protein>
<gene>
    <name evidence="6" type="ORF">RJ641_003735</name>
</gene>
<evidence type="ECO:0000313" key="6">
    <source>
        <dbReference type="EMBL" id="KAK6929641.1"/>
    </source>
</evidence>
<evidence type="ECO:0000256" key="3">
    <source>
        <dbReference type="ARBA" id="ARBA00022471"/>
    </source>
</evidence>
<dbReference type="Pfam" id="PF05938">
    <property type="entry name" value="Self-incomp_S1"/>
    <property type="match status" value="1"/>
</dbReference>
<dbReference type="EMBL" id="JBAMMX010000012">
    <property type="protein sequence ID" value="KAK6929641.1"/>
    <property type="molecule type" value="Genomic_DNA"/>
</dbReference>
<comment type="subcellular location">
    <subcellularLocation>
        <location evidence="1">Secreted</location>
    </subcellularLocation>
</comment>
<comment type="similarity">
    <text evidence="2">Belongs to the plant self-incompatibility (S1) protein family.</text>
</comment>
<organism evidence="6 7">
    <name type="scientific">Dillenia turbinata</name>
    <dbReference type="NCBI Taxonomy" id="194707"/>
    <lineage>
        <taxon>Eukaryota</taxon>
        <taxon>Viridiplantae</taxon>
        <taxon>Streptophyta</taxon>
        <taxon>Embryophyta</taxon>
        <taxon>Tracheophyta</taxon>
        <taxon>Spermatophyta</taxon>
        <taxon>Magnoliopsida</taxon>
        <taxon>eudicotyledons</taxon>
        <taxon>Gunneridae</taxon>
        <taxon>Pentapetalae</taxon>
        <taxon>Dilleniales</taxon>
        <taxon>Dilleniaceae</taxon>
        <taxon>Dillenia</taxon>
    </lineage>
</organism>
<proteinExistence type="inferred from homology"/>
<evidence type="ECO:0000313" key="7">
    <source>
        <dbReference type="Proteomes" id="UP001370490"/>
    </source>
</evidence>
<evidence type="ECO:0000256" key="4">
    <source>
        <dbReference type="ARBA" id="ARBA00022525"/>
    </source>
</evidence>
<name>A0AAN8Z971_9MAGN</name>
<dbReference type="InterPro" id="IPR010264">
    <property type="entry name" value="Self-incomp_S1"/>
</dbReference>
<keyword evidence="4" id="KW-0964">Secreted</keyword>
<dbReference type="GO" id="GO:0005576">
    <property type="term" value="C:extracellular region"/>
    <property type="evidence" value="ECO:0007669"/>
    <property type="project" value="UniProtKB-SubCell"/>
</dbReference>
<keyword evidence="7" id="KW-1185">Reference proteome</keyword>
<sequence length="177" mass="20252">MKIKETLCKFRISCIVRGLYKRLGKHYAHKETKLAKGITIRDSMAPLKASMFIFFLGLVMSNLVRSQEMYKVRITNKLDDQMTVNCQSRLRQIGIKIIDVLESYEWEFPLDGEGSLLWTCVVSSVRSSSTFDAYDPTQDPTRCGPTECDWLAKPDGRMMLMSRTANLSFDILVSYAV</sequence>
<evidence type="ECO:0000256" key="1">
    <source>
        <dbReference type="ARBA" id="ARBA00004613"/>
    </source>
</evidence>
<dbReference type="Proteomes" id="UP001370490">
    <property type="component" value="Unassembled WGS sequence"/>
</dbReference>
<evidence type="ECO:0000256" key="2">
    <source>
        <dbReference type="ARBA" id="ARBA00005581"/>
    </source>
</evidence>
<accession>A0AAN8Z971</accession>
<reference evidence="6 7" key="1">
    <citation type="submission" date="2023-12" db="EMBL/GenBank/DDBJ databases">
        <title>A high-quality genome assembly for Dillenia turbinata (Dilleniales).</title>
        <authorList>
            <person name="Chanderbali A."/>
        </authorList>
    </citation>
    <scope>NUCLEOTIDE SEQUENCE [LARGE SCALE GENOMIC DNA]</scope>
    <source>
        <strain evidence="6">LSX21</strain>
        <tissue evidence="6">Leaf</tissue>
    </source>
</reference>
<dbReference type="AlphaFoldDB" id="A0AAN8Z971"/>